<feature type="non-terminal residue" evidence="1">
    <location>
        <position position="203"/>
    </location>
</feature>
<organism evidence="1 2">
    <name type="scientific">Pangasius djambal</name>
    <dbReference type="NCBI Taxonomy" id="1691987"/>
    <lineage>
        <taxon>Eukaryota</taxon>
        <taxon>Metazoa</taxon>
        <taxon>Chordata</taxon>
        <taxon>Craniata</taxon>
        <taxon>Vertebrata</taxon>
        <taxon>Euteleostomi</taxon>
        <taxon>Actinopterygii</taxon>
        <taxon>Neopterygii</taxon>
        <taxon>Teleostei</taxon>
        <taxon>Ostariophysi</taxon>
        <taxon>Siluriformes</taxon>
        <taxon>Pangasiidae</taxon>
        <taxon>Pangasius</taxon>
    </lineage>
</organism>
<reference evidence="1" key="1">
    <citation type="submission" date="2020-02" db="EMBL/GenBank/DDBJ databases">
        <title>Genome sequencing of the panga catfish, Pangasius djambal.</title>
        <authorList>
            <person name="Wen M."/>
            <person name="Zahm M."/>
            <person name="Roques C."/>
            <person name="Cabau C."/>
            <person name="Klopp C."/>
            <person name="Donnadieu C."/>
            <person name="Jouanno E."/>
            <person name="Avarre J.-C."/>
            <person name="Campet M."/>
            <person name="Ha T."/>
            <person name="Dugue R."/>
            <person name="Lampietro C."/>
            <person name="Louis A."/>
            <person name="Herpin A."/>
            <person name="Echchiki A."/>
            <person name="Berthelot C."/>
            <person name="Parey E."/>
            <person name="Roest-Crollius H."/>
            <person name="Braasch I."/>
            <person name="Postlethwait J.H."/>
            <person name="Bobe J."/>
            <person name="Montfort J."/>
            <person name="Bouchez O."/>
            <person name="Begum T."/>
            <person name="Schartl M."/>
            <person name="Gustiano R."/>
            <person name="Guiguen Y."/>
        </authorList>
    </citation>
    <scope>NUCLEOTIDE SEQUENCE</scope>
    <source>
        <strain evidence="1">Pdj_M5554</strain>
    </source>
</reference>
<evidence type="ECO:0000313" key="2">
    <source>
        <dbReference type="Proteomes" id="UP000830395"/>
    </source>
</evidence>
<keyword evidence="2" id="KW-1185">Reference proteome</keyword>
<protein>
    <submittedName>
        <fullName evidence="1">Uncharacterized protein</fullName>
    </submittedName>
</protein>
<gene>
    <name evidence="1" type="ORF">PDJAM_G00085780</name>
</gene>
<name>A0ACC5Z555_9TELE</name>
<evidence type="ECO:0000313" key="1">
    <source>
        <dbReference type="EMBL" id="MCJ8742748.1"/>
    </source>
</evidence>
<accession>A0ACC5Z555</accession>
<comment type="caution">
    <text evidence="1">The sequence shown here is derived from an EMBL/GenBank/DDBJ whole genome shotgun (WGS) entry which is preliminary data.</text>
</comment>
<dbReference type="Proteomes" id="UP000830395">
    <property type="component" value="Chromosome 17"/>
</dbReference>
<sequence>MDPAQPGQSCSFLMQSTGAPRLSPASVPILPPPASVCPTTKTLNPPAISTAKTSGTSLQECGGPVSTSLGSVSISRPRPTARSGVKSPRTVDPPAILPIIPATSSTSQSPAEPLQGRRSPQSSQNSQLSPKDTQLSPNAPLSPIHTQLSPSTKPNPLTFPSPPVQPGRSANTHSSLLPKPSLNTQSIPIPQPNLQSQTPEPII</sequence>
<proteinExistence type="predicted"/>
<dbReference type="EMBL" id="CM040991">
    <property type="protein sequence ID" value="MCJ8742748.1"/>
    <property type="molecule type" value="Genomic_DNA"/>
</dbReference>